<evidence type="ECO:0000256" key="8">
    <source>
        <dbReference type="SAM" id="MobiDB-lite"/>
    </source>
</evidence>
<dbReference type="SMART" id="SM00355">
    <property type="entry name" value="ZnF_C2H2"/>
    <property type="match status" value="3"/>
</dbReference>
<keyword evidence="3" id="KW-0677">Repeat</keyword>
<keyword evidence="5" id="KW-0862">Zinc</keyword>
<evidence type="ECO:0000256" key="5">
    <source>
        <dbReference type="ARBA" id="ARBA00022833"/>
    </source>
</evidence>
<protein>
    <recommendedName>
        <fullName evidence="9">C2H2-type domain-containing protein</fullName>
    </recommendedName>
</protein>
<organism evidence="10 11">
    <name type="scientific">Trichobilharzia regenti</name>
    <name type="common">Nasal bird schistosome</name>
    <dbReference type="NCBI Taxonomy" id="157069"/>
    <lineage>
        <taxon>Eukaryota</taxon>
        <taxon>Metazoa</taxon>
        <taxon>Spiralia</taxon>
        <taxon>Lophotrochozoa</taxon>
        <taxon>Platyhelminthes</taxon>
        <taxon>Trematoda</taxon>
        <taxon>Digenea</taxon>
        <taxon>Strigeidida</taxon>
        <taxon>Schistosomatoidea</taxon>
        <taxon>Schistosomatidae</taxon>
        <taxon>Trichobilharzia</taxon>
    </lineage>
</organism>
<dbReference type="GO" id="GO:0010468">
    <property type="term" value="P:regulation of gene expression"/>
    <property type="evidence" value="ECO:0007669"/>
    <property type="project" value="TreeGrafter"/>
</dbReference>
<evidence type="ECO:0000256" key="2">
    <source>
        <dbReference type="ARBA" id="ARBA00022723"/>
    </source>
</evidence>
<feature type="compositionally biased region" description="Low complexity" evidence="8">
    <location>
        <begin position="1154"/>
        <end position="1173"/>
    </location>
</feature>
<dbReference type="SUPFAM" id="SSF57667">
    <property type="entry name" value="beta-beta-alpha zinc fingers"/>
    <property type="match status" value="2"/>
</dbReference>
<feature type="region of interest" description="Disordered" evidence="8">
    <location>
        <begin position="1250"/>
        <end position="1294"/>
    </location>
</feature>
<reference evidence="10" key="1">
    <citation type="submission" date="2022-06" db="EMBL/GenBank/DDBJ databases">
        <authorList>
            <person name="Berger JAMES D."/>
            <person name="Berger JAMES D."/>
        </authorList>
    </citation>
    <scope>NUCLEOTIDE SEQUENCE [LARGE SCALE GENOMIC DNA]</scope>
</reference>
<keyword evidence="4 7" id="KW-0863">Zinc-finger</keyword>
<dbReference type="PANTHER" id="PTHR16515:SF66">
    <property type="entry name" value="C2H2-TYPE DOMAIN-CONTAINING PROTEIN"/>
    <property type="match status" value="1"/>
</dbReference>
<dbReference type="WBParaSite" id="TREG1_105550.1">
    <property type="protein sequence ID" value="TREG1_105550.1"/>
    <property type="gene ID" value="TREG1_105550"/>
</dbReference>
<dbReference type="PANTHER" id="PTHR16515">
    <property type="entry name" value="PR DOMAIN ZINC FINGER PROTEIN"/>
    <property type="match status" value="1"/>
</dbReference>
<dbReference type="InterPro" id="IPR050331">
    <property type="entry name" value="Zinc_finger"/>
</dbReference>
<keyword evidence="10" id="KW-1185">Reference proteome</keyword>
<keyword evidence="2" id="KW-0479">Metal-binding</keyword>
<dbReference type="Gene3D" id="3.30.160.60">
    <property type="entry name" value="Classic Zinc Finger"/>
    <property type="match status" value="3"/>
</dbReference>
<dbReference type="InterPro" id="IPR036236">
    <property type="entry name" value="Znf_C2H2_sf"/>
</dbReference>
<feature type="domain" description="C2H2-type" evidence="9">
    <location>
        <begin position="1324"/>
        <end position="1351"/>
    </location>
</feature>
<feature type="domain" description="C2H2-type" evidence="9">
    <location>
        <begin position="1352"/>
        <end position="1379"/>
    </location>
</feature>
<feature type="region of interest" description="Disordered" evidence="8">
    <location>
        <begin position="898"/>
        <end position="919"/>
    </location>
</feature>
<feature type="compositionally biased region" description="Low complexity" evidence="8">
    <location>
        <begin position="113"/>
        <end position="124"/>
    </location>
</feature>
<reference evidence="11" key="2">
    <citation type="submission" date="2023-11" db="UniProtKB">
        <authorList>
            <consortium name="WormBaseParasite"/>
        </authorList>
    </citation>
    <scope>IDENTIFICATION</scope>
</reference>
<feature type="domain" description="C2H2-type" evidence="9">
    <location>
        <begin position="1380"/>
        <end position="1404"/>
    </location>
</feature>
<sequence length="1404" mass="150219">MTLLHDMSSQTRLAMNHGSLKLQPFMVNGTINLTQDFSLVKTGDESNFYLSPLPAPLANETTTSNNAIPGMQEIFDKLSSRPHPSPILAATLTKFGNHVDPCQESVSNKDVFSSSAPPSHSGSDSSKKLQFYLKSSQIETSLSSSIIDLSDFPSSPISGAFADFQSLRYIPLNLDCSSSANISLSTANSVLDQCVDDSDCLPVYSNCPPNLDEEETDLVPSELVQFVSESTRQIPSDLTDVVSAGDSDIEDLDHEARLASLCIPILRSPSLGHSNLLDNAQPPTLSPESSGCPHSPFDHIDISSDPSYEKSYFSQTPEGTVEDVNKQHVLSPKMSVMINGALSDELISRNDTNNHDPLLSTTHINSSNFISDSISYTYQSDNRTTVENCSNSVMHSSTSGFSENKILPPTTVCSPHKIPSLSSTALPTSSVCVNQIGSFTLPSIQNHFILKDVVNCPNLSVRNASNFQCIVTKSMPDSSAATSDGTYNNIAKIPALVNLVCSNNDGGKQLIFPSKSDRTESLDFSVVQNYNRETTQYSEQIVKTTLPQSNIRDSSVIPNLSFTTIIGSNSQNTSLTATPSRSISSMSTFDQNLSSNIEQESISEPNKGVKQLIVSSEIRSLITTSNDHPFASTVSCPTGNTSYIEVGTPYRSKEGSCVAQSPLILSTPTFQIAPHPVSTQSTFVVSHAVTPGVVSHAELQPTTPIVLSLKSRTSVEVPQPQVTNLTSNSGCVLLPLQILNSLPTVNPGMSILLNIKNGNPVRQNPTPCLPNFASMNTLSDKSCTITPPETNGTVFLLPTSNILTNLNGNVSNLPILQLPSQQYVNFLPSTFTTAPLLSNSSISSSPLQNSPTLVNSFNTSQVDIKQSTPGQLPSGTQFFILRSASKSNIINPAYFTPTPTSSSSSSSSLLSSSSSPASSTSSSIINTVNGAAAFTPLSASSTGGLTVILSNPSSHKNPSESGNLVFLPTASSTRSNIFPLCTNNPLTSNNFSTTTSSGFITAAAAAAEGVPAPSTAAAKTTTLSWTPVSNFTNHDDSSNRLIVNNSTTGITSSNNTKTSLSTLNYRSSVDTLNDTSFSLPLTLLPNIPQQTMILSSSSWNTHSPNNNNNNVFTTSQSFNTHAFLSPATTLSSSSMSSSSCMSFDNNSLPSPPISYSSVSVDTSSKSNQSVNSSPTGVNHCLLPPVSALSSPINPNNNNNNSNKDCVNSKVGISTLTSSNNQLNDIKTNVIVLPSADKLLSSRNYSQISSVTAQTNNNSNNSSSNNKLQESKCRRISSYSSPNTPSIPSTTVTGSTTTTTTTVALMQTVVTSSKTVVTYCSRRRHQCPYCPKSCERKDNLQAHIRTHTGERPYPCRYCPKAFPQKDHLRAHIRTHTGEKPYRCPQCLKAFAQLGNLHRHVKTHRR</sequence>
<proteinExistence type="predicted"/>
<dbReference type="GO" id="GO:0008270">
    <property type="term" value="F:zinc ion binding"/>
    <property type="evidence" value="ECO:0007669"/>
    <property type="project" value="UniProtKB-KW"/>
</dbReference>
<dbReference type="FunFam" id="3.30.160.60:FF:002343">
    <property type="entry name" value="Zinc finger protein 33A"/>
    <property type="match status" value="1"/>
</dbReference>
<evidence type="ECO:0000256" key="1">
    <source>
        <dbReference type="ARBA" id="ARBA00004123"/>
    </source>
</evidence>
<dbReference type="PROSITE" id="PS00028">
    <property type="entry name" value="ZINC_FINGER_C2H2_1"/>
    <property type="match status" value="3"/>
</dbReference>
<feature type="region of interest" description="Disordered" evidence="8">
    <location>
        <begin position="106"/>
        <end position="126"/>
    </location>
</feature>
<dbReference type="Proteomes" id="UP000050795">
    <property type="component" value="Unassembled WGS sequence"/>
</dbReference>
<evidence type="ECO:0000256" key="7">
    <source>
        <dbReference type="PROSITE-ProRule" id="PRU00042"/>
    </source>
</evidence>
<dbReference type="PROSITE" id="PS50157">
    <property type="entry name" value="ZINC_FINGER_C2H2_2"/>
    <property type="match status" value="3"/>
</dbReference>
<dbReference type="GO" id="GO:0005634">
    <property type="term" value="C:nucleus"/>
    <property type="evidence" value="ECO:0007669"/>
    <property type="project" value="UniProtKB-SubCell"/>
</dbReference>
<dbReference type="Pfam" id="PF00096">
    <property type="entry name" value="zf-C2H2"/>
    <property type="match status" value="3"/>
</dbReference>
<evidence type="ECO:0000313" key="11">
    <source>
        <dbReference type="WBParaSite" id="TREG1_105550.1"/>
    </source>
</evidence>
<evidence type="ECO:0000256" key="3">
    <source>
        <dbReference type="ARBA" id="ARBA00022737"/>
    </source>
</evidence>
<evidence type="ECO:0000256" key="4">
    <source>
        <dbReference type="ARBA" id="ARBA00022771"/>
    </source>
</evidence>
<keyword evidence="6" id="KW-0539">Nucleus</keyword>
<feature type="region of interest" description="Disordered" evidence="8">
    <location>
        <begin position="1154"/>
        <end position="1177"/>
    </location>
</feature>
<evidence type="ECO:0000259" key="9">
    <source>
        <dbReference type="PROSITE" id="PS50157"/>
    </source>
</evidence>
<comment type="subcellular location">
    <subcellularLocation>
        <location evidence="1">Nucleus</location>
    </subcellularLocation>
</comment>
<feature type="compositionally biased region" description="Low complexity" evidence="8">
    <location>
        <begin position="1255"/>
        <end position="1265"/>
    </location>
</feature>
<feature type="compositionally biased region" description="Low complexity" evidence="8">
    <location>
        <begin position="1276"/>
        <end position="1294"/>
    </location>
</feature>
<name>A0AA85ISS1_TRIRE</name>
<evidence type="ECO:0000313" key="10">
    <source>
        <dbReference type="Proteomes" id="UP000050795"/>
    </source>
</evidence>
<accession>A0AA85ISS1</accession>
<dbReference type="FunFam" id="3.30.160.60:FF:000446">
    <property type="entry name" value="Zinc finger protein"/>
    <property type="match status" value="1"/>
</dbReference>
<evidence type="ECO:0000256" key="6">
    <source>
        <dbReference type="ARBA" id="ARBA00023242"/>
    </source>
</evidence>
<dbReference type="InterPro" id="IPR013087">
    <property type="entry name" value="Znf_C2H2_type"/>
</dbReference>
<feature type="compositionally biased region" description="Polar residues" evidence="8">
    <location>
        <begin position="277"/>
        <end position="289"/>
    </location>
</feature>
<feature type="region of interest" description="Disordered" evidence="8">
    <location>
        <begin position="277"/>
        <end position="296"/>
    </location>
</feature>